<gene>
    <name evidence="1" type="ORF">KSP40_PGU007876</name>
</gene>
<sequence length="65" mass="7531">MPDLPQNIPLLHLLIRCYDRDKQAFLLDNFYLRLTVNEVAMILGLPNRGRVLKFARVVTVGSYTQ</sequence>
<dbReference type="EMBL" id="JBBWWR010000021">
    <property type="protein sequence ID" value="KAK8938208.1"/>
    <property type="molecule type" value="Genomic_DNA"/>
</dbReference>
<reference evidence="1 2" key="1">
    <citation type="journal article" date="2022" name="Nat. Plants">
        <title>Genomes of leafy and leafless Platanthera orchids illuminate the evolution of mycoheterotrophy.</title>
        <authorList>
            <person name="Li M.H."/>
            <person name="Liu K.W."/>
            <person name="Li Z."/>
            <person name="Lu H.C."/>
            <person name="Ye Q.L."/>
            <person name="Zhang D."/>
            <person name="Wang J.Y."/>
            <person name="Li Y.F."/>
            <person name="Zhong Z.M."/>
            <person name="Liu X."/>
            <person name="Yu X."/>
            <person name="Liu D.K."/>
            <person name="Tu X.D."/>
            <person name="Liu B."/>
            <person name="Hao Y."/>
            <person name="Liao X.Y."/>
            <person name="Jiang Y.T."/>
            <person name="Sun W.H."/>
            <person name="Chen J."/>
            <person name="Chen Y.Q."/>
            <person name="Ai Y."/>
            <person name="Zhai J.W."/>
            <person name="Wu S.S."/>
            <person name="Zhou Z."/>
            <person name="Hsiao Y.Y."/>
            <person name="Wu W.L."/>
            <person name="Chen Y.Y."/>
            <person name="Lin Y.F."/>
            <person name="Hsu J.L."/>
            <person name="Li C.Y."/>
            <person name="Wang Z.W."/>
            <person name="Zhao X."/>
            <person name="Zhong W.Y."/>
            <person name="Ma X.K."/>
            <person name="Ma L."/>
            <person name="Huang J."/>
            <person name="Chen G.Z."/>
            <person name="Huang M.Z."/>
            <person name="Huang L."/>
            <person name="Peng D.H."/>
            <person name="Luo Y.B."/>
            <person name="Zou S.Q."/>
            <person name="Chen S.P."/>
            <person name="Lan S."/>
            <person name="Tsai W.C."/>
            <person name="Van de Peer Y."/>
            <person name="Liu Z.J."/>
        </authorList>
    </citation>
    <scope>NUCLEOTIDE SEQUENCE [LARGE SCALE GENOMIC DNA]</scope>
    <source>
        <strain evidence="1">Lor288</strain>
    </source>
</reference>
<evidence type="ECO:0000313" key="1">
    <source>
        <dbReference type="EMBL" id="KAK8938208.1"/>
    </source>
</evidence>
<proteinExistence type="predicted"/>
<organism evidence="1 2">
    <name type="scientific">Platanthera guangdongensis</name>
    <dbReference type="NCBI Taxonomy" id="2320717"/>
    <lineage>
        <taxon>Eukaryota</taxon>
        <taxon>Viridiplantae</taxon>
        <taxon>Streptophyta</taxon>
        <taxon>Embryophyta</taxon>
        <taxon>Tracheophyta</taxon>
        <taxon>Spermatophyta</taxon>
        <taxon>Magnoliopsida</taxon>
        <taxon>Liliopsida</taxon>
        <taxon>Asparagales</taxon>
        <taxon>Orchidaceae</taxon>
        <taxon>Orchidoideae</taxon>
        <taxon>Orchideae</taxon>
        <taxon>Orchidinae</taxon>
        <taxon>Platanthera</taxon>
    </lineage>
</organism>
<name>A0ABR2LEA5_9ASPA</name>
<accession>A0ABR2LEA5</accession>
<comment type="caution">
    <text evidence="1">The sequence shown here is derived from an EMBL/GenBank/DDBJ whole genome shotgun (WGS) entry which is preliminary data.</text>
</comment>
<evidence type="ECO:0000313" key="2">
    <source>
        <dbReference type="Proteomes" id="UP001412067"/>
    </source>
</evidence>
<keyword evidence="2" id="KW-1185">Reference proteome</keyword>
<dbReference type="Proteomes" id="UP001412067">
    <property type="component" value="Unassembled WGS sequence"/>
</dbReference>
<protein>
    <submittedName>
        <fullName evidence="1">Uncharacterized protein</fullName>
    </submittedName>
</protein>